<comment type="caution">
    <text evidence="2">The sequence shown here is derived from an EMBL/GenBank/DDBJ whole genome shotgun (WGS) entry which is preliminary data.</text>
</comment>
<dbReference type="GO" id="GO:0005524">
    <property type="term" value="F:ATP binding"/>
    <property type="evidence" value="ECO:0007669"/>
    <property type="project" value="InterPro"/>
</dbReference>
<dbReference type="GO" id="GO:0005737">
    <property type="term" value="C:cytoplasm"/>
    <property type="evidence" value="ECO:0007669"/>
    <property type="project" value="TreeGrafter"/>
</dbReference>
<evidence type="ECO:0000313" key="3">
    <source>
        <dbReference type="Proteomes" id="UP000588334"/>
    </source>
</evidence>
<dbReference type="OrthoDB" id="408964at2759"/>
<dbReference type="InterPro" id="IPR011009">
    <property type="entry name" value="Kinase-like_dom_sf"/>
</dbReference>
<feature type="non-terminal residue" evidence="2">
    <location>
        <position position="1"/>
    </location>
</feature>
<evidence type="ECO:0000313" key="2">
    <source>
        <dbReference type="EMBL" id="NXF73328.1"/>
    </source>
</evidence>
<feature type="non-terminal residue" evidence="2">
    <location>
        <position position="100"/>
    </location>
</feature>
<organism evidence="2 3">
    <name type="scientific">Sclerurus mexicanus</name>
    <name type="common">tawny-throated leaftosser</name>
    <dbReference type="NCBI Taxonomy" id="265632"/>
    <lineage>
        <taxon>Eukaryota</taxon>
        <taxon>Metazoa</taxon>
        <taxon>Chordata</taxon>
        <taxon>Craniata</taxon>
        <taxon>Vertebrata</taxon>
        <taxon>Euteleostomi</taxon>
        <taxon>Archelosauria</taxon>
        <taxon>Archosauria</taxon>
        <taxon>Dinosauria</taxon>
        <taxon>Saurischia</taxon>
        <taxon>Theropoda</taxon>
        <taxon>Coelurosauria</taxon>
        <taxon>Aves</taxon>
        <taxon>Neognathae</taxon>
        <taxon>Neoaves</taxon>
        <taxon>Telluraves</taxon>
        <taxon>Australaves</taxon>
        <taxon>Passeriformes</taxon>
        <taxon>Furnariidae</taxon>
        <taxon>Sclerurus</taxon>
    </lineage>
</organism>
<dbReference type="InterPro" id="IPR000719">
    <property type="entry name" value="Prot_kinase_dom"/>
</dbReference>
<dbReference type="SUPFAM" id="SSF56112">
    <property type="entry name" value="Protein kinase-like (PK-like)"/>
    <property type="match status" value="1"/>
</dbReference>
<dbReference type="GO" id="GO:0000922">
    <property type="term" value="C:spindle pole"/>
    <property type="evidence" value="ECO:0007669"/>
    <property type="project" value="TreeGrafter"/>
</dbReference>
<dbReference type="PANTHER" id="PTHR24345">
    <property type="entry name" value="SERINE/THREONINE-PROTEIN KINASE PLK"/>
    <property type="match status" value="1"/>
</dbReference>
<dbReference type="GO" id="GO:0004674">
    <property type="term" value="F:protein serine/threonine kinase activity"/>
    <property type="evidence" value="ECO:0007669"/>
    <property type="project" value="TreeGrafter"/>
</dbReference>
<name>A0A7K8W3N9_9FURN</name>
<proteinExistence type="predicted"/>
<evidence type="ECO:0000259" key="1">
    <source>
        <dbReference type="PROSITE" id="PS50011"/>
    </source>
</evidence>
<dbReference type="PANTHER" id="PTHR24345:SF43">
    <property type="entry name" value="INACTIVE SERINE_THREONINE-PROTEIN KINASE PLK5"/>
    <property type="match status" value="1"/>
</dbReference>
<dbReference type="GO" id="GO:0005634">
    <property type="term" value="C:nucleus"/>
    <property type="evidence" value="ECO:0007669"/>
    <property type="project" value="TreeGrafter"/>
</dbReference>
<dbReference type="GO" id="GO:0005813">
    <property type="term" value="C:centrosome"/>
    <property type="evidence" value="ECO:0007669"/>
    <property type="project" value="TreeGrafter"/>
</dbReference>
<accession>A0A7K8W3N9</accession>
<protein>
    <submittedName>
        <fullName evidence="2">PLK2 kinase</fullName>
    </submittedName>
</protein>
<dbReference type="Gene3D" id="1.10.510.10">
    <property type="entry name" value="Transferase(Phosphotransferase) domain 1"/>
    <property type="match status" value="1"/>
</dbReference>
<dbReference type="Pfam" id="PF00069">
    <property type="entry name" value="Pkinase"/>
    <property type="match status" value="1"/>
</dbReference>
<dbReference type="GO" id="GO:0000776">
    <property type="term" value="C:kinetochore"/>
    <property type="evidence" value="ECO:0007669"/>
    <property type="project" value="TreeGrafter"/>
</dbReference>
<dbReference type="GO" id="GO:0007052">
    <property type="term" value="P:mitotic spindle organization"/>
    <property type="evidence" value="ECO:0007669"/>
    <property type="project" value="TreeGrafter"/>
</dbReference>
<sequence>TPSYLAPEVLDRKGHGVPSDIWALGCALYRALTGHPPFEASHRLELYRRIRGALYPLPPQLSPRARALITLMLDPNPVARPSLRDVLDHQFFTQVWGWQG</sequence>
<dbReference type="EMBL" id="VWZF01001615">
    <property type="protein sequence ID" value="NXF73328.1"/>
    <property type="molecule type" value="Genomic_DNA"/>
</dbReference>
<dbReference type="PROSITE" id="PS50011">
    <property type="entry name" value="PROTEIN_KINASE_DOM"/>
    <property type="match status" value="1"/>
</dbReference>
<dbReference type="AlphaFoldDB" id="A0A7K8W3N9"/>
<reference evidence="2 3" key="1">
    <citation type="submission" date="2019-09" db="EMBL/GenBank/DDBJ databases">
        <title>Bird 10,000 Genomes (B10K) Project - Family phase.</title>
        <authorList>
            <person name="Zhang G."/>
        </authorList>
    </citation>
    <scope>NUCLEOTIDE SEQUENCE [LARGE SCALE GENOMIC DNA]</scope>
    <source>
        <strain evidence="2">B10K-DU-001-03</strain>
        <tissue evidence="2">Muscle</tissue>
    </source>
</reference>
<feature type="domain" description="Protein kinase" evidence="1">
    <location>
        <begin position="1"/>
        <end position="92"/>
    </location>
</feature>
<dbReference type="Proteomes" id="UP000588334">
    <property type="component" value="Unassembled WGS sequence"/>
</dbReference>
<keyword evidence="2" id="KW-0808">Transferase</keyword>
<gene>
    <name evidence="2" type="primary">Plk2_0</name>
    <name evidence="2" type="ORF">SCLMEX_R15252</name>
</gene>
<keyword evidence="3" id="KW-1185">Reference proteome</keyword>
<keyword evidence="2" id="KW-0418">Kinase</keyword>